<keyword evidence="4" id="KW-1185">Reference proteome</keyword>
<dbReference type="Pfam" id="PF00582">
    <property type="entry name" value="Usp"/>
    <property type="match status" value="1"/>
</dbReference>
<dbReference type="EMBL" id="JAIRBA010000015">
    <property type="protein sequence ID" value="MCG2419126.1"/>
    <property type="molecule type" value="Genomic_DNA"/>
</dbReference>
<protein>
    <submittedName>
        <fullName evidence="3">Universal stress protein</fullName>
    </submittedName>
</protein>
<sequence length="275" mass="30965">MKNILLPTDFSENSKNAIKYALKFFEGETCTFHILNTQKPSGYITAEVLSSEPGSSVYEGILRENKEKLKKMVTFCESFSEKENFTFVPKIDFDDIVAAVNQIVVQHKIDLIVMGTNGATGAKEIIFGSNTLKIIRNVYCPLIVIPEGYSFEKIDSVLLSLNYQNDVLKKTFEVVLAIVKKHKAAVKILDIVEEDVEVSPQQNHIKEVFKDVTCEDFKLMNIPIPLAVSAFVQLIPVQLHATVARRKSFIDRFIFGSDTSAINYSSRIPLLVLHE</sequence>
<reference evidence="3" key="1">
    <citation type="submission" date="2021-09" db="EMBL/GenBank/DDBJ databases">
        <title>Genome of Aequorivita sp. strain F47161.</title>
        <authorList>
            <person name="Wang Y."/>
        </authorList>
    </citation>
    <scope>NUCLEOTIDE SEQUENCE</scope>
    <source>
        <strain evidence="3">F47161</strain>
    </source>
</reference>
<dbReference type="PANTHER" id="PTHR46268">
    <property type="entry name" value="STRESS RESPONSE PROTEIN NHAX"/>
    <property type="match status" value="1"/>
</dbReference>
<evidence type="ECO:0000313" key="4">
    <source>
        <dbReference type="Proteomes" id="UP001139461"/>
    </source>
</evidence>
<accession>A0A9X1QTF3</accession>
<dbReference type="RefSeq" id="WP_237602915.1">
    <property type="nucleotide sequence ID" value="NZ_JAIRBA010000015.1"/>
</dbReference>
<dbReference type="InterPro" id="IPR006016">
    <property type="entry name" value="UspA"/>
</dbReference>
<dbReference type="InterPro" id="IPR006015">
    <property type="entry name" value="Universal_stress_UspA"/>
</dbReference>
<evidence type="ECO:0000259" key="2">
    <source>
        <dbReference type="Pfam" id="PF00582"/>
    </source>
</evidence>
<dbReference type="CDD" id="cd00293">
    <property type="entry name" value="USP-like"/>
    <property type="match status" value="1"/>
</dbReference>
<dbReference type="PRINTS" id="PR01438">
    <property type="entry name" value="UNVRSLSTRESS"/>
</dbReference>
<gene>
    <name evidence="3" type="ORF">K8089_08840</name>
</gene>
<dbReference type="Proteomes" id="UP001139461">
    <property type="component" value="Unassembled WGS sequence"/>
</dbReference>
<dbReference type="Gene3D" id="3.40.50.12370">
    <property type="match status" value="1"/>
</dbReference>
<proteinExistence type="inferred from homology"/>
<feature type="domain" description="UspA" evidence="2">
    <location>
        <begin position="1"/>
        <end position="146"/>
    </location>
</feature>
<name>A0A9X1QTF3_9FLAO</name>
<comment type="caution">
    <text evidence="3">The sequence shown here is derived from an EMBL/GenBank/DDBJ whole genome shotgun (WGS) entry which is preliminary data.</text>
</comment>
<comment type="similarity">
    <text evidence="1">Belongs to the universal stress protein A family.</text>
</comment>
<dbReference type="SUPFAM" id="SSF52402">
    <property type="entry name" value="Adenine nucleotide alpha hydrolases-like"/>
    <property type="match status" value="1"/>
</dbReference>
<organism evidence="3 4">
    <name type="scientific">Aequorivita vitellina</name>
    <dbReference type="NCBI Taxonomy" id="2874475"/>
    <lineage>
        <taxon>Bacteria</taxon>
        <taxon>Pseudomonadati</taxon>
        <taxon>Bacteroidota</taxon>
        <taxon>Flavobacteriia</taxon>
        <taxon>Flavobacteriales</taxon>
        <taxon>Flavobacteriaceae</taxon>
        <taxon>Aequorivita</taxon>
    </lineage>
</organism>
<dbReference type="PANTHER" id="PTHR46268:SF6">
    <property type="entry name" value="UNIVERSAL STRESS PROTEIN UP12"/>
    <property type="match status" value="1"/>
</dbReference>
<dbReference type="AlphaFoldDB" id="A0A9X1QTF3"/>
<evidence type="ECO:0000256" key="1">
    <source>
        <dbReference type="ARBA" id="ARBA00008791"/>
    </source>
</evidence>
<evidence type="ECO:0000313" key="3">
    <source>
        <dbReference type="EMBL" id="MCG2419126.1"/>
    </source>
</evidence>